<feature type="coiled-coil region" evidence="1">
    <location>
        <begin position="65"/>
        <end position="92"/>
    </location>
</feature>
<name>A0AB36E4R3_9PAST</name>
<evidence type="ECO:0000256" key="1">
    <source>
        <dbReference type="SAM" id="Coils"/>
    </source>
</evidence>
<protein>
    <submittedName>
        <fullName evidence="3">Uncharacterized protein</fullName>
    </submittedName>
</protein>
<dbReference type="RefSeq" id="WP_066110982.1">
    <property type="nucleotide sequence ID" value="NZ_JTJT01000001.1"/>
</dbReference>
<sequence length="93" mass="11146">MNLYDIGYVFGKFYKKRPIIQVGVFLILLCLLLNFKYIISFLLPFVILIAIILIIQYGIKNDWFLTYEEKKLKDINRNLEEQNEILRSLNKKT</sequence>
<keyword evidence="2" id="KW-0472">Membrane</keyword>
<proteinExistence type="predicted"/>
<evidence type="ECO:0000313" key="4">
    <source>
        <dbReference type="Proteomes" id="UP000092527"/>
    </source>
</evidence>
<organism evidence="3 4">
    <name type="scientific">Gallibacterium salpingitidis</name>
    <dbReference type="NCBI Taxonomy" id="505341"/>
    <lineage>
        <taxon>Bacteria</taxon>
        <taxon>Pseudomonadati</taxon>
        <taxon>Pseudomonadota</taxon>
        <taxon>Gammaproteobacteria</taxon>
        <taxon>Pasteurellales</taxon>
        <taxon>Pasteurellaceae</taxon>
        <taxon>Gallibacterium</taxon>
    </lineage>
</organism>
<comment type="caution">
    <text evidence="3">The sequence shown here is derived from an EMBL/GenBank/DDBJ whole genome shotgun (WGS) entry which is preliminary data.</text>
</comment>
<reference evidence="3 4" key="1">
    <citation type="submission" date="2014-11" db="EMBL/GenBank/DDBJ databases">
        <title>Pan-genome of Gallibacterium spp.</title>
        <authorList>
            <person name="Kudirkiene E."/>
            <person name="Bojesen A.M."/>
        </authorList>
    </citation>
    <scope>NUCLEOTIDE SEQUENCE [LARGE SCALE GENOMIC DNA]</scope>
    <source>
        <strain evidence="3 4">18469/18</strain>
    </source>
</reference>
<keyword evidence="2" id="KW-0812">Transmembrane</keyword>
<feature type="transmembrane region" description="Helical" evidence="2">
    <location>
        <begin position="42"/>
        <end position="59"/>
    </location>
</feature>
<dbReference type="EMBL" id="JTJU01000010">
    <property type="protein sequence ID" value="OBX11542.1"/>
    <property type="molecule type" value="Genomic_DNA"/>
</dbReference>
<feature type="transmembrane region" description="Helical" evidence="2">
    <location>
        <begin position="18"/>
        <end position="35"/>
    </location>
</feature>
<dbReference type="Proteomes" id="UP000092527">
    <property type="component" value="Unassembled WGS sequence"/>
</dbReference>
<keyword evidence="2" id="KW-1133">Transmembrane helix</keyword>
<evidence type="ECO:0000256" key="2">
    <source>
        <dbReference type="SAM" id="Phobius"/>
    </source>
</evidence>
<keyword evidence="1" id="KW-0175">Coiled coil</keyword>
<accession>A0AB36E4R3</accession>
<dbReference type="AlphaFoldDB" id="A0AB36E4R3"/>
<evidence type="ECO:0000313" key="3">
    <source>
        <dbReference type="EMBL" id="OBX11542.1"/>
    </source>
</evidence>
<gene>
    <name evidence="3" type="ORF">QV09_02195</name>
</gene>